<evidence type="ECO:0000313" key="3">
    <source>
        <dbReference type="EMBL" id="QQV76486.1"/>
    </source>
</evidence>
<keyword evidence="2" id="KW-1133">Transmembrane helix</keyword>
<feature type="transmembrane region" description="Helical" evidence="2">
    <location>
        <begin position="44"/>
        <end position="65"/>
    </location>
</feature>
<dbReference type="EMBL" id="CP061035">
    <property type="protein sequence ID" value="QQV76486.1"/>
    <property type="molecule type" value="Genomic_DNA"/>
</dbReference>
<gene>
    <name evidence="3" type="ORF">H5J25_13605</name>
</gene>
<proteinExistence type="predicted"/>
<feature type="compositionally biased region" description="Basic and acidic residues" evidence="1">
    <location>
        <begin position="14"/>
        <end position="28"/>
    </location>
</feature>
<feature type="region of interest" description="Disordered" evidence="1">
    <location>
        <begin position="1"/>
        <end position="34"/>
    </location>
</feature>
<dbReference type="AlphaFoldDB" id="A0A974NT82"/>
<keyword evidence="2" id="KW-0812">Transmembrane</keyword>
<accession>A0A974NT82</accession>
<dbReference type="KEGG" id="sari:H5J25_13605"/>
<keyword evidence="2" id="KW-0472">Membrane</keyword>
<evidence type="ECO:0000256" key="1">
    <source>
        <dbReference type="SAM" id="MobiDB-lite"/>
    </source>
</evidence>
<keyword evidence="4" id="KW-1185">Reference proteome</keyword>
<name>A0A974NT82_9SPHN</name>
<reference evidence="4" key="1">
    <citation type="submission" date="2020-09" db="EMBL/GenBank/DDBJ databases">
        <title>Sphingomonas sp., a new species isolated from pork steak.</title>
        <authorList>
            <person name="Heidler von Heilborn D."/>
        </authorList>
    </citation>
    <scope>NUCLEOTIDE SEQUENCE [LARGE SCALE GENOMIC DNA]</scope>
</reference>
<dbReference type="Proteomes" id="UP000595894">
    <property type="component" value="Chromosome"/>
</dbReference>
<dbReference type="RefSeq" id="WP_202091842.1">
    <property type="nucleotide sequence ID" value="NZ_CP061035.1"/>
</dbReference>
<evidence type="ECO:0000313" key="4">
    <source>
        <dbReference type="Proteomes" id="UP000595894"/>
    </source>
</evidence>
<evidence type="ECO:0000256" key="2">
    <source>
        <dbReference type="SAM" id="Phobius"/>
    </source>
</evidence>
<organism evidence="3 4">
    <name type="scientific">Sphingomonas aliaeris</name>
    <dbReference type="NCBI Taxonomy" id="2759526"/>
    <lineage>
        <taxon>Bacteria</taxon>
        <taxon>Pseudomonadati</taxon>
        <taxon>Pseudomonadota</taxon>
        <taxon>Alphaproteobacteria</taxon>
        <taxon>Sphingomonadales</taxon>
        <taxon>Sphingomonadaceae</taxon>
        <taxon>Sphingomonas</taxon>
    </lineage>
</organism>
<sequence length="66" mass="7034">MSQDRKPGKVRVLKAGDETPQRRRHDSDPIVVDGGGAGTRGAPWMMALLFLLAAIGCAAATELYLP</sequence>
<protein>
    <submittedName>
        <fullName evidence="3">Uncharacterized protein</fullName>
    </submittedName>
</protein>